<dbReference type="PANTHER" id="PTHR11106:SF27">
    <property type="entry name" value="MACRO DOMAIN-CONTAINING PROTEIN"/>
    <property type="match status" value="1"/>
</dbReference>
<organism evidence="2 3">
    <name type="scientific">Homarus americanus</name>
    <name type="common">American lobster</name>
    <dbReference type="NCBI Taxonomy" id="6706"/>
    <lineage>
        <taxon>Eukaryota</taxon>
        <taxon>Metazoa</taxon>
        <taxon>Ecdysozoa</taxon>
        <taxon>Arthropoda</taxon>
        <taxon>Crustacea</taxon>
        <taxon>Multicrustacea</taxon>
        <taxon>Malacostraca</taxon>
        <taxon>Eumalacostraca</taxon>
        <taxon>Eucarida</taxon>
        <taxon>Decapoda</taxon>
        <taxon>Pleocyemata</taxon>
        <taxon>Astacidea</taxon>
        <taxon>Nephropoidea</taxon>
        <taxon>Nephropidae</taxon>
        <taxon>Homarus</taxon>
    </lineage>
</organism>
<evidence type="ECO:0000313" key="3">
    <source>
        <dbReference type="Proteomes" id="UP000747542"/>
    </source>
</evidence>
<proteinExistence type="predicted"/>
<dbReference type="PANTHER" id="PTHR11106">
    <property type="entry name" value="GANGLIOSIDE INDUCED DIFFERENTIATION ASSOCIATED PROTEIN 2-RELATED"/>
    <property type="match status" value="1"/>
</dbReference>
<evidence type="ECO:0000259" key="1">
    <source>
        <dbReference type="PROSITE" id="PS51154"/>
    </source>
</evidence>
<dbReference type="SMART" id="SM00506">
    <property type="entry name" value="A1pp"/>
    <property type="match status" value="1"/>
</dbReference>
<dbReference type="PROSITE" id="PS51154">
    <property type="entry name" value="MACRO"/>
    <property type="match status" value="1"/>
</dbReference>
<dbReference type="Proteomes" id="UP000747542">
    <property type="component" value="Unassembled WGS sequence"/>
</dbReference>
<gene>
    <name evidence="2" type="primary">Macrod1-L</name>
    <name evidence="2" type="ORF">Hamer_G015353</name>
</gene>
<dbReference type="InterPro" id="IPR043472">
    <property type="entry name" value="Macro_dom-like"/>
</dbReference>
<dbReference type="SUPFAM" id="SSF52949">
    <property type="entry name" value="Macro domain-like"/>
    <property type="match status" value="1"/>
</dbReference>
<feature type="domain" description="Macro" evidence="1">
    <location>
        <begin position="126"/>
        <end position="301"/>
    </location>
</feature>
<sequence length="304" mass="33729">MTLFITCPYYILSRPLVRAPYSSIKVFCAASESLSTNHSLPLSSHNSCSTARGVSRSATLTMWNFEEDKRKILSMKVEDKRKRYRCGNVFVTLRDLPNWPNYGRENSYVLKQVALNDAAVAKVLEGSIYKVDSDLNKKISLFIGDITTLEIDAVVNAANNSLRGGGGVDGAIHKAAGGMLYQECQSLNGCDTGDAKITGGYYLPARYIIHTVGPTGEKPAMLESCYRRALQTAIENNIRTVAFPCISTGVYGYPNESAVKVVLPIIRTMLEANRDKFDRIIFCLFLSVDINLYHKLLPVFFPLQ</sequence>
<dbReference type="GO" id="GO:0006974">
    <property type="term" value="P:DNA damage response"/>
    <property type="evidence" value="ECO:0007669"/>
    <property type="project" value="TreeGrafter"/>
</dbReference>
<dbReference type="GO" id="GO:0140293">
    <property type="term" value="F:ADP-ribosylglutamate hydrolase activity"/>
    <property type="evidence" value="ECO:0007669"/>
    <property type="project" value="TreeGrafter"/>
</dbReference>
<dbReference type="Gene3D" id="3.40.220.10">
    <property type="entry name" value="Leucine Aminopeptidase, subunit E, domain 1"/>
    <property type="match status" value="1"/>
</dbReference>
<dbReference type="GO" id="GO:0140291">
    <property type="term" value="P:peptidyl-glutamate ADP-deribosylation"/>
    <property type="evidence" value="ECO:0007669"/>
    <property type="project" value="TreeGrafter"/>
</dbReference>
<evidence type="ECO:0000313" key="2">
    <source>
        <dbReference type="EMBL" id="KAG7176555.1"/>
    </source>
</evidence>
<dbReference type="EMBL" id="JAHLQT010003055">
    <property type="protein sequence ID" value="KAG7176555.1"/>
    <property type="molecule type" value="Genomic_DNA"/>
</dbReference>
<dbReference type="GO" id="GO:0005654">
    <property type="term" value="C:nucleoplasm"/>
    <property type="evidence" value="ECO:0007669"/>
    <property type="project" value="TreeGrafter"/>
</dbReference>
<dbReference type="CDD" id="cd02908">
    <property type="entry name" value="Macro_OAADPr_deacetylase"/>
    <property type="match status" value="1"/>
</dbReference>
<comment type="caution">
    <text evidence="2">The sequence shown here is derived from an EMBL/GenBank/DDBJ whole genome shotgun (WGS) entry which is preliminary data.</text>
</comment>
<name>A0A8J5N9S2_HOMAM</name>
<dbReference type="GO" id="GO:0042278">
    <property type="term" value="P:purine nucleoside metabolic process"/>
    <property type="evidence" value="ECO:0007669"/>
    <property type="project" value="TreeGrafter"/>
</dbReference>
<dbReference type="Pfam" id="PF01661">
    <property type="entry name" value="Macro"/>
    <property type="match status" value="1"/>
</dbReference>
<dbReference type="AlphaFoldDB" id="A0A8J5N9S2"/>
<dbReference type="InterPro" id="IPR002589">
    <property type="entry name" value="Macro_dom"/>
</dbReference>
<reference evidence="2" key="1">
    <citation type="journal article" date="2021" name="Sci. Adv.">
        <title>The American lobster genome reveals insights on longevity, neural, and immune adaptations.</title>
        <authorList>
            <person name="Polinski J.M."/>
            <person name="Zimin A.V."/>
            <person name="Clark K.F."/>
            <person name="Kohn A.B."/>
            <person name="Sadowski N."/>
            <person name="Timp W."/>
            <person name="Ptitsyn A."/>
            <person name="Khanna P."/>
            <person name="Romanova D.Y."/>
            <person name="Williams P."/>
            <person name="Greenwood S.J."/>
            <person name="Moroz L.L."/>
            <person name="Walt D.R."/>
            <person name="Bodnar A.G."/>
        </authorList>
    </citation>
    <scope>NUCLEOTIDE SEQUENCE</scope>
    <source>
        <strain evidence="2">GMGI-L3</strain>
    </source>
</reference>
<accession>A0A8J5N9S2</accession>
<keyword evidence="3" id="KW-1185">Reference proteome</keyword>
<protein>
    <submittedName>
        <fullName evidence="2">ADP-ribose glycohydrolase MACROD1-like</fullName>
    </submittedName>
</protein>